<dbReference type="Gene3D" id="2.120.10.30">
    <property type="entry name" value="TolB, C-terminal domain"/>
    <property type="match status" value="2"/>
</dbReference>
<feature type="signal peptide" evidence="1">
    <location>
        <begin position="1"/>
        <end position="26"/>
    </location>
</feature>
<feature type="domain" description="Teneurin NHL" evidence="2">
    <location>
        <begin position="141"/>
        <end position="191"/>
    </location>
</feature>
<evidence type="ECO:0000313" key="3">
    <source>
        <dbReference type="EMBL" id="KAF0982736.1"/>
    </source>
</evidence>
<reference evidence="3 4" key="1">
    <citation type="journal article" date="2019" name="Sci. Rep.">
        <title>Nanopore sequencing improves the draft genome of the human pathogenic amoeba Naegleria fowleri.</title>
        <authorList>
            <person name="Liechti N."/>
            <person name="Schurch N."/>
            <person name="Bruggmann R."/>
            <person name="Wittwer M."/>
        </authorList>
    </citation>
    <scope>NUCLEOTIDE SEQUENCE [LARGE SCALE GENOMIC DNA]</scope>
    <source>
        <strain evidence="3 4">ATCC 30894</strain>
    </source>
</reference>
<dbReference type="Proteomes" id="UP000444721">
    <property type="component" value="Unassembled WGS sequence"/>
</dbReference>
<dbReference type="RefSeq" id="XP_044567449.1">
    <property type="nucleotide sequence ID" value="XM_044701043.1"/>
</dbReference>
<dbReference type="GeneID" id="68117930"/>
<dbReference type="VEuPathDB" id="AmoebaDB:NfTy_014180"/>
<comment type="caution">
    <text evidence="3">The sequence shown here is derived from an EMBL/GenBank/DDBJ whole genome shotgun (WGS) entry which is preliminary data.</text>
</comment>
<feature type="chain" id="PRO_5025620780" description="Teneurin NHL domain-containing protein" evidence="1">
    <location>
        <begin position="27"/>
        <end position="206"/>
    </location>
</feature>
<organism evidence="3 4">
    <name type="scientific">Naegleria fowleri</name>
    <name type="common">Brain eating amoeba</name>
    <dbReference type="NCBI Taxonomy" id="5763"/>
    <lineage>
        <taxon>Eukaryota</taxon>
        <taxon>Discoba</taxon>
        <taxon>Heterolobosea</taxon>
        <taxon>Tetramitia</taxon>
        <taxon>Eutetramitia</taxon>
        <taxon>Vahlkampfiidae</taxon>
        <taxon>Naegleria</taxon>
    </lineage>
</organism>
<dbReference type="Pfam" id="PF25021">
    <property type="entry name" value="TEN_NHL"/>
    <property type="match status" value="1"/>
</dbReference>
<evidence type="ECO:0000256" key="1">
    <source>
        <dbReference type="SAM" id="SignalP"/>
    </source>
</evidence>
<dbReference type="AlphaFoldDB" id="A0A6A5C4R4"/>
<dbReference type="InterPro" id="IPR056822">
    <property type="entry name" value="TEN_NHL"/>
</dbReference>
<dbReference type="PANTHER" id="PTHR46388">
    <property type="entry name" value="NHL REPEAT-CONTAINING PROTEIN 2"/>
    <property type="match status" value="1"/>
</dbReference>
<accession>A0A6A5C4R4</accession>
<dbReference type="SUPFAM" id="SSF63825">
    <property type="entry name" value="YWTD domain"/>
    <property type="match status" value="1"/>
</dbReference>
<dbReference type="PANTHER" id="PTHR46388:SF2">
    <property type="entry name" value="NHL REPEAT-CONTAINING PROTEIN 2"/>
    <property type="match status" value="1"/>
</dbReference>
<keyword evidence="1" id="KW-0732">Signal</keyword>
<gene>
    <name evidence="3" type="ORF">FDP41_010715</name>
</gene>
<name>A0A6A5C4R4_NAEFO</name>
<dbReference type="InterPro" id="IPR011042">
    <property type="entry name" value="6-blade_b-propeller_TolB-like"/>
</dbReference>
<dbReference type="EMBL" id="VFQX01000007">
    <property type="protein sequence ID" value="KAF0982736.1"/>
    <property type="molecule type" value="Genomic_DNA"/>
</dbReference>
<sequence>MTASLSNQFHQTCILLLLLISSLVVAIPKYKVNLFAGVCSGSSCTGGYNVANGPSTSTQLNGLCGMALTLDGGTLYFADYKNHVIRKVVHGYISTVAGVIGSEMELCTLQTMVYIADYGNQRIRMISNGYIQTIAGNGQVNSTGDGGLATLASLCDPTSVRVAPSGNVYISYFDHDVNAIRKVDTNGIISTSSNFLHSRQQSFDRQ</sequence>
<dbReference type="OrthoDB" id="424357at2759"/>
<evidence type="ECO:0000259" key="2">
    <source>
        <dbReference type="Pfam" id="PF25021"/>
    </source>
</evidence>
<dbReference type="VEuPathDB" id="AmoebaDB:FDP41_010715"/>
<proteinExistence type="predicted"/>
<keyword evidence="4" id="KW-1185">Reference proteome</keyword>
<evidence type="ECO:0000313" key="4">
    <source>
        <dbReference type="Proteomes" id="UP000444721"/>
    </source>
</evidence>
<protein>
    <recommendedName>
        <fullName evidence="2">Teneurin NHL domain-containing protein</fullName>
    </recommendedName>
</protein>